<feature type="compositionally biased region" description="Low complexity" evidence="14">
    <location>
        <begin position="1431"/>
        <end position="1456"/>
    </location>
</feature>
<feature type="region of interest" description="Disordered" evidence="14">
    <location>
        <begin position="1373"/>
        <end position="1400"/>
    </location>
</feature>
<evidence type="ECO:0000256" key="7">
    <source>
        <dbReference type="ARBA" id="ARBA00022692"/>
    </source>
</evidence>
<evidence type="ECO:0000256" key="4">
    <source>
        <dbReference type="ARBA" id="ARBA00012839"/>
    </source>
</evidence>
<proteinExistence type="inferred from homology"/>
<evidence type="ECO:0000256" key="5">
    <source>
        <dbReference type="ARBA" id="ARBA00022676"/>
    </source>
</evidence>
<reference evidence="19 20" key="2">
    <citation type="journal article" date="2012" name="Open Biol.">
        <title>Characteristics of nucleosomes and linker DNA regions on the genome of the basidiomycete Mixia osmundae revealed by mono- and dinucleosome mapping.</title>
        <authorList>
            <person name="Nishida H."/>
            <person name="Kondo S."/>
            <person name="Matsumoto T."/>
            <person name="Suzuki Y."/>
            <person name="Yoshikawa H."/>
            <person name="Taylor T.D."/>
            <person name="Sugiyama J."/>
        </authorList>
    </citation>
    <scope>NUCLEOTIDE SEQUENCE [LARGE SCALE GENOMIC DNA]</scope>
    <source>
        <strain evidence="20">CBS 9802 / IAM 14324 / JCM 22182 / KY 12970</strain>
    </source>
</reference>
<reference evidence="19 20" key="1">
    <citation type="journal article" date="2011" name="J. Gen. Appl. Microbiol.">
        <title>Draft genome sequencing of the enigmatic basidiomycete Mixia osmundae.</title>
        <authorList>
            <person name="Nishida H."/>
            <person name="Nagatsuka Y."/>
            <person name="Sugiyama J."/>
        </authorList>
    </citation>
    <scope>NUCLEOTIDE SEQUENCE [LARGE SCALE GENOMIC DNA]</scope>
    <source>
        <strain evidence="20">CBS 9802 / IAM 14324 / JCM 22182 / KY 12970</strain>
    </source>
</reference>
<dbReference type="PANTHER" id="PTHR10050">
    <property type="entry name" value="DOLICHYL-PHOSPHATE-MANNOSE--PROTEIN MANNOSYLTRANSFERASE"/>
    <property type="match status" value="1"/>
</dbReference>
<dbReference type="EMBL" id="BABT02000062">
    <property type="protein sequence ID" value="GAA95617.1"/>
    <property type="molecule type" value="Genomic_DNA"/>
</dbReference>
<dbReference type="Gene3D" id="2.80.10.50">
    <property type="match status" value="1"/>
</dbReference>
<comment type="similarity">
    <text evidence="3">Belongs to the glycosyltransferase 39 family.</text>
</comment>
<feature type="compositionally biased region" description="Low complexity" evidence="14">
    <location>
        <begin position="1"/>
        <end position="30"/>
    </location>
</feature>
<feature type="domain" description="MIR" evidence="16">
    <location>
        <begin position="581"/>
        <end position="639"/>
    </location>
</feature>
<evidence type="ECO:0000256" key="10">
    <source>
        <dbReference type="ARBA" id="ARBA00022989"/>
    </source>
</evidence>
<evidence type="ECO:0000256" key="12">
    <source>
        <dbReference type="ARBA" id="ARBA00045085"/>
    </source>
</evidence>
<feature type="region of interest" description="Disordered" evidence="14">
    <location>
        <begin position="1"/>
        <end position="148"/>
    </location>
</feature>
<feature type="transmembrane region" description="Helical" evidence="15">
    <location>
        <begin position="816"/>
        <end position="833"/>
    </location>
</feature>
<comment type="pathway">
    <text evidence="2">Protein modification; protein glycosylation.</text>
</comment>
<comment type="caution">
    <text evidence="19">The sequence shown here is derived from an EMBL/GenBank/DDBJ whole genome shotgun (WGS) entry which is preliminary data.</text>
</comment>
<dbReference type="InterPro" id="IPR016093">
    <property type="entry name" value="MIR_motif"/>
</dbReference>
<dbReference type="HOGENOM" id="CLU_240450_0_0_1"/>
<evidence type="ECO:0000256" key="2">
    <source>
        <dbReference type="ARBA" id="ARBA00004922"/>
    </source>
</evidence>
<feature type="transmembrane region" description="Helical" evidence="15">
    <location>
        <begin position="344"/>
        <end position="374"/>
    </location>
</feature>
<dbReference type="Gene3D" id="3.30.1370.50">
    <property type="entry name" value="R3H-like domain"/>
    <property type="match status" value="1"/>
</dbReference>
<feature type="domain" description="SUZ" evidence="18">
    <location>
        <begin position="1137"/>
        <end position="1226"/>
    </location>
</feature>
<keyword evidence="7 15" id="KW-0812">Transmembrane</keyword>
<dbReference type="UniPathway" id="UPA00378"/>
<dbReference type="STRING" id="764103.G7DYF7"/>
<feature type="domain" description="MIR" evidence="16">
    <location>
        <begin position="448"/>
        <end position="502"/>
    </location>
</feature>
<dbReference type="PROSITE" id="PS51673">
    <property type="entry name" value="SUZ"/>
    <property type="match status" value="1"/>
</dbReference>
<feature type="compositionally biased region" description="Basic and acidic residues" evidence="14">
    <location>
        <begin position="132"/>
        <end position="141"/>
    </location>
</feature>
<keyword evidence="9" id="KW-0256">Endoplasmic reticulum</keyword>
<evidence type="ECO:0000256" key="15">
    <source>
        <dbReference type="SAM" id="Phobius"/>
    </source>
</evidence>
<feature type="domain" description="MIR" evidence="16">
    <location>
        <begin position="514"/>
        <end position="570"/>
    </location>
</feature>
<evidence type="ECO:0000256" key="13">
    <source>
        <dbReference type="ARBA" id="ARBA00045102"/>
    </source>
</evidence>
<dbReference type="CDD" id="cd23284">
    <property type="entry name" value="beta-trefoil_MIR_PMT2-like"/>
    <property type="match status" value="1"/>
</dbReference>
<evidence type="ECO:0000256" key="3">
    <source>
        <dbReference type="ARBA" id="ARBA00007222"/>
    </source>
</evidence>
<dbReference type="GO" id="GO:0004169">
    <property type="term" value="F:dolichyl-phosphate-mannose-protein mannosyltransferase activity"/>
    <property type="evidence" value="ECO:0007669"/>
    <property type="project" value="UniProtKB-EC"/>
</dbReference>
<comment type="catalytic activity">
    <reaction evidence="12">
        <text>a di-trans,poly-cis-dolichyl beta-D-mannosyl phosphate + L-threonyl-[protein] = 3-O-(alpha-D-mannosyl)-L-threonyl-[protein] + a di-trans,poly-cis-dolichyl phosphate + H(+)</text>
        <dbReference type="Rhea" id="RHEA:53396"/>
        <dbReference type="Rhea" id="RHEA-COMP:11060"/>
        <dbReference type="Rhea" id="RHEA-COMP:13547"/>
        <dbReference type="Rhea" id="RHEA-COMP:19498"/>
        <dbReference type="Rhea" id="RHEA-COMP:19501"/>
        <dbReference type="ChEBI" id="CHEBI:15378"/>
        <dbReference type="ChEBI" id="CHEBI:30013"/>
        <dbReference type="ChEBI" id="CHEBI:57683"/>
        <dbReference type="ChEBI" id="CHEBI:58211"/>
        <dbReference type="ChEBI" id="CHEBI:137323"/>
        <dbReference type="EC" id="2.4.1.109"/>
    </reaction>
</comment>
<feature type="compositionally biased region" description="Low complexity" evidence="14">
    <location>
        <begin position="1137"/>
        <end position="1152"/>
    </location>
</feature>
<keyword evidence="10 15" id="KW-1133">Transmembrane helix</keyword>
<evidence type="ECO:0000256" key="9">
    <source>
        <dbReference type="ARBA" id="ARBA00022824"/>
    </source>
</evidence>
<dbReference type="InterPro" id="IPR001374">
    <property type="entry name" value="R3H_dom"/>
</dbReference>
<evidence type="ECO:0000313" key="20">
    <source>
        <dbReference type="Proteomes" id="UP000009131"/>
    </source>
</evidence>
<keyword evidence="5" id="KW-0328">Glycosyltransferase</keyword>
<dbReference type="RefSeq" id="XP_014570115.1">
    <property type="nucleotide sequence ID" value="XM_014714629.1"/>
</dbReference>
<feature type="region of interest" description="Disordered" evidence="14">
    <location>
        <begin position="1429"/>
        <end position="1525"/>
    </location>
</feature>
<evidence type="ECO:0000259" key="18">
    <source>
        <dbReference type="PROSITE" id="PS51673"/>
    </source>
</evidence>
<feature type="region of interest" description="Disordered" evidence="14">
    <location>
        <begin position="1130"/>
        <end position="1157"/>
    </location>
</feature>
<dbReference type="SUPFAM" id="SSF82708">
    <property type="entry name" value="R3H domain"/>
    <property type="match status" value="1"/>
</dbReference>
<feature type="region of interest" description="Disordered" evidence="14">
    <location>
        <begin position="1169"/>
        <end position="1209"/>
    </location>
</feature>
<dbReference type="InterPro" id="IPR032421">
    <property type="entry name" value="PMT_4TMC"/>
</dbReference>
<feature type="domain" description="R3H" evidence="17">
    <location>
        <begin position="1001"/>
        <end position="1069"/>
    </location>
</feature>
<feature type="region of interest" description="Disordered" evidence="14">
    <location>
        <begin position="1304"/>
        <end position="1328"/>
    </location>
</feature>
<dbReference type="eggNOG" id="KOG3359">
    <property type="taxonomic scope" value="Eukaryota"/>
</dbReference>
<feature type="compositionally biased region" description="Low complexity" evidence="14">
    <location>
        <begin position="1190"/>
        <end position="1201"/>
    </location>
</feature>
<sequence>MPLSQVLPLSSPSLNRFTPSSAASSPSSSSLTDPFLSESRHHQSDDSDSNETSLPTHYVSPRRTTHSDSAPRQQMASEGRGAVSRRRADEPSTSLGDALLSDGGPAKHYSDDEIDEKLFKPAARPGQSATKWQKEMGHGKDPPSSLYSKQRYASTNRTGLKGSLAAYYDELRDYVPLIVYTILALFTRLWRIGASNTVVWDEAHFGKFGAYYLNRTFYFDVHPPLGKMLVGLAGALSGFDGSYDFPSGNTYPDHVPFKAMRIFLALPGAAMVPLAWGTAVELGFSGYSRHIVTLMTLCDLAWLVISRFILLDSLLLFFTFTTVYCLACFHNYQTRSFSFDWWLWLALTGFSIGCVTSVKWIGLFATALVGFYTIDDLWDKFGDLRMPVHVYIRHWIARGLCLILLPFVVYLTCFKIHFLILNHSGPGDSQMSSLFQANLYGNDFGANPLEPVYGSKITLKNMGYGGGLLHSHVQTYPVGSEQQQVTCYHYKDSNNEWIITPTWESPAVDPNSDLLYLKGTDVVRLVHEPTLRNLHSHNVPAPVSKLNMEVSCYGNATVGDSNDHWQIEIVDDFLRGGHDPQMRIHSLSTRMRFRHVNSGCYLRAANAILPQWGFKQVEVSCDKTNNKKDEHTYWNIEGHWNDRLPRGDMKLYRSPFFRDFWHLNVAMMTSNNALVPDPDKEDIIASKPMDWPFLHLGMRMNGWSDASVKYYLVGNPIVWWGGSISLFAFLGLLSFYILRQQRKINDLSPHQWAHFTHCGRIAFGGWALHYLPFLIMGRVTYLHHYLPALFFSVLMVGMLLDHFVFQSRRFAPNVKLAVFSLVASWIVGTFLWFKNTAFGLEGPITDHWGLQTEIVQPDAQTDERTSLPASNLIVAGHETSGVGMQTVMVNAPSGSLSPQMTLQTATDDVRASREASPVPKVSLLRRTPTLTKPVALVRTPNSDPEPLKTSTAPRVPASSKTRDADEALGASGGGGSTERAYVPSESFDKSLIDALRVPKDRMFLLRIDLEIERFFTQKDSQTLALTAPVFPILNAYQRLLVHRLADTWNIKREVQAEASNAATGSMSPVGIRNPAMLVQPSSSTAHSTITLVKTEDTATPSLRLTAYLAAQAAADSPALSPTPLTAPALNMVSGDLPAPEAKSAPPSSPGSSIVPVLDGQTIVPPQHFRIMPRNAPSSGANSHGLPSRPPSSNAGASSSTSSEKRTLEEREAAYAEARLRIFKDLEESTAAASQSKETETKAAGPARANVPVPNAPRRSGIPISRQQVTRQQDFPRQPSAVPNWDSQAHRGYPAPNMAYDPIAGPSSHPYYPQHQPSSGWSRPMEAQHSAGYGPPRMMSGVDMSPHLLPGQWAPQYDQLHNVAMGYGHQAYAQYTPPELRPPSSMSSSSTSSSRTASSVNTHFRTTYSSASQAGAEVSPARLAQTHAIDTASLGRHSSSRSSTSSSSAGMASENGSLQGAAAEQTRPSTLLSAHPSLPAKPSWSVQGNTSPYRKTGSRAASESSSRAASIADLRSASSGSARAHSPRQMIYHEHQMANMAPHQQAMQRSDMTRSMQTHYLTGVHVQQQAYAYNQPRPYAPAPMPAYHTGGQYLSAGQYSPYGPMQSAQPPEQWAPHHLQQPYYPHAFAAQYMHGHPPSNEQDVYAHSYKPAGTEETGEFEYADIPRPAPRSTMLFDPSKPVASSGASTQGPATAAKELSGTAEDAVTDKLAGLGM</sequence>
<organism evidence="19 20">
    <name type="scientific">Mixia osmundae (strain CBS 9802 / IAM 14324 / JCM 22182 / KY 12970)</name>
    <dbReference type="NCBI Taxonomy" id="764103"/>
    <lineage>
        <taxon>Eukaryota</taxon>
        <taxon>Fungi</taxon>
        <taxon>Dikarya</taxon>
        <taxon>Basidiomycota</taxon>
        <taxon>Pucciniomycotina</taxon>
        <taxon>Mixiomycetes</taxon>
        <taxon>Mixiales</taxon>
        <taxon>Mixiaceae</taxon>
        <taxon>Mixia</taxon>
    </lineage>
</organism>
<feature type="compositionally biased region" description="Low complexity" evidence="14">
    <location>
        <begin position="1497"/>
        <end position="1525"/>
    </location>
</feature>
<keyword evidence="20" id="KW-1185">Reference proteome</keyword>
<dbReference type="InParanoid" id="G7DYF7"/>
<dbReference type="EC" id="2.4.1.109" evidence="4"/>
<feature type="transmembrane region" description="Helical" evidence="15">
    <location>
        <begin position="759"/>
        <end position="779"/>
    </location>
</feature>
<dbReference type="InterPro" id="IPR036867">
    <property type="entry name" value="R3H_dom_sf"/>
</dbReference>
<evidence type="ECO:0000256" key="6">
    <source>
        <dbReference type="ARBA" id="ARBA00022679"/>
    </source>
</evidence>
<feature type="compositionally biased region" description="Polar residues" evidence="14">
    <location>
        <begin position="1264"/>
        <end position="1274"/>
    </location>
</feature>
<keyword evidence="8" id="KW-0677">Repeat</keyword>
<dbReference type="InterPro" id="IPR003342">
    <property type="entry name" value="ArnT-like_N"/>
</dbReference>
<gene>
    <name evidence="19" type="primary">Mo02273</name>
    <name evidence="19" type="ORF">E5Q_02273</name>
</gene>
<dbReference type="OrthoDB" id="292747at2759"/>
<accession>G7DYF7</accession>
<dbReference type="FunFam" id="2.80.10.50:FF:000012">
    <property type="entry name" value="Protein O-mannosyl-transferase 1"/>
    <property type="match status" value="1"/>
</dbReference>
<feature type="region of interest" description="Disordered" evidence="14">
    <location>
        <begin position="1668"/>
        <end position="1703"/>
    </location>
</feature>
<comment type="subcellular location">
    <subcellularLocation>
        <location evidence="1">Endoplasmic reticulum membrane</location>
        <topology evidence="1">Multi-pass membrane protein</topology>
    </subcellularLocation>
</comment>
<keyword evidence="11 15" id="KW-0472">Membrane</keyword>
<feature type="compositionally biased region" description="Polar residues" evidence="14">
    <location>
        <begin position="1483"/>
        <end position="1492"/>
    </location>
</feature>
<dbReference type="InterPro" id="IPR024771">
    <property type="entry name" value="SUZ"/>
</dbReference>
<feature type="transmembrane region" description="Helical" evidence="15">
    <location>
        <begin position="717"/>
        <end position="738"/>
    </location>
</feature>
<comment type="catalytic activity">
    <reaction evidence="13">
        <text>a di-trans,poly-cis-dolichyl beta-D-mannosyl phosphate + L-seryl-[protein] = 3-O-(alpha-D-mannosyl)-L-seryl-[protein] + a di-trans,poly-cis-dolichyl phosphate + H(+)</text>
        <dbReference type="Rhea" id="RHEA:17377"/>
        <dbReference type="Rhea" id="RHEA-COMP:9863"/>
        <dbReference type="Rhea" id="RHEA-COMP:13546"/>
        <dbReference type="Rhea" id="RHEA-COMP:19498"/>
        <dbReference type="Rhea" id="RHEA-COMP:19501"/>
        <dbReference type="ChEBI" id="CHEBI:15378"/>
        <dbReference type="ChEBI" id="CHEBI:29999"/>
        <dbReference type="ChEBI" id="CHEBI:57683"/>
        <dbReference type="ChEBI" id="CHEBI:58211"/>
        <dbReference type="ChEBI" id="CHEBI:137321"/>
        <dbReference type="EC" id="2.4.1.109"/>
    </reaction>
</comment>
<dbReference type="SMART" id="SM00472">
    <property type="entry name" value="MIR"/>
    <property type="match status" value="3"/>
</dbReference>
<dbReference type="GO" id="GO:0003676">
    <property type="term" value="F:nucleic acid binding"/>
    <property type="evidence" value="ECO:0007669"/>
    <property type="project" value="UniProtKB-UniRule"/>
</dbReference>
<feature type="compositionally biased region" description="Low complexity" evidence="14">
    <location>
        <begin position="1242"/>
        <end position="1258"/>
    </location>
</feature>
<dbReference type="PROSITE" id="PS51061">
    <property type="entry name" value="R3H"/>
    <property type="match status" value="1"/>
</dbReference>
<protein>
    <recommendedName>
        <fullName evidence="4">dolichyl-phosphate-mannose--protein mannosyltransferase</fullName>
        <ecNumber evidence="4">2.4.1.109</ecNumber>
    </recommendedName>
</protein>
<feature type="transmembrane region" description="Helical" evidence="15">
    <location>
        <begin position="785"/>
        <end position="804"/>
    </location>
</feature>
<dbReference type="PROSITE" id="PS50919">
    <property type="entry name" value="MIR"/>
    <property type="match status" value="3"/>
</dbReference>
<dbReference type="Pfam" id="PF16192">
    <property type="entry name" value="PMT_4TMC"/>
    <property type="match status" value="1"/>
</dbReference>
<keyword evidence="6" id="KW-0808">Transferase</keyword>
<evidence type="ECO:0000259" key="16">
    <source>
        <dbReference type="PROSITE" id="PS50919"/>
    </source>
</evidence>
<dbReference type="PANTHER" id="PTHR10050:SF46">
    <property type="entry name" value="PROTEIN O-MANNOSYL-TRANSFERASE 2"/>
    <property type="match status" value="1"/>
</dbReference>
<feature type="transmembrane region" description="Helical" evidence="15">
    <location>
        <begin position="395"/>
        <end position="420"/>
    </location>
</feature>
<dbReference type="Pfam" id="PF12752">
    <property type="entry name" value="SUZ"/>
    <property type="match status" value="1"/>
</dbReference>
<feature type="transmembrane region" description="Helical" evidence="15">
    <location>
        <begin position="314"/>
        <end position="332"/>
    </location>
</feature>
<feature type="region of interest" description="Disordered" evidence="14">
    <location>
        <begin position="936"/>
        <end position="981"/>
    </location>
</feature>
<feature type="compositionally biased region" description="Polar residues" evidence="14">
    <location>
        <begin position="67"/>
        <end position="76"/>
    </location>
</feature>
<dbReference type="InterPro" id="IPR036300">
    <property type="entry name" value="MIR_dom_sf"/>
</dbReference>
<evidence type="ECO:0000256" key="11">
    <source>
        <dbReference type="ARBA" id="ARBA00023136"/>
    </source>
</evidence>
<feature type="compositionally biased region" description="Low complexity" evidence="14">
    <location>
        <begin position="1383"/>
        <end position="1398"/>
    </location>
</feature>
<evidence type="ECO:0000256" key="1">
    <source>
        <dbReference type="ARBA" id="ARBA00004477"/>
    </source>
</evidence>
<dbReference type="GO" id="GO:0005789">
    <property type="term" value="C:endoplasmic reticulum membrane"/>
    <property type="evidence" value="ECO:0007669"/>
    <property type="project" value="UniProtKB-SubCell"/>
</dbReference>
<dbReference type="InterPro" id="IPR027005">
    <property type="entry name" value="PMT-like"/>
</dbReference>
<feature type="compositionally biased region" description="Basic and acidic residues" evidence="14">
    <location>
        <begin position="108"/>
        <end position="119"/>
    </location>
</feature>
<evidence type="ECO:0000256" key="14">
    <source>
        <dbReference type="SAM" id="MobiDB-lite"/>
    </source>
</evidence>
<dbReference type="Pfam" id="PF02815">
    <property type="entry name" value="MIR"/>
    <property type="match status" value="1"/>
</dbReference>
<evidence type="ECO:0000259" key="17">
    <source>
        <dbReference type="PROSITE" id="PS51061"/>
    </source>
</evidence>
<dbReference type="Pfam" id="PF02366">
    <property type="entry name" value="PMT"/>
    <property type="match status" value="1"/>
</dbReference>
<name>G7DYF7_MIXOS</name>
<feature type="transmembrane region" description="Helical" evidence="15">
    <location>
        <begin position="262"/>
        <end position="280"/>
    </location>
</feature>
<dbReference type="SUPFAM" id="SSF82109">
    <property type="entry name" value="MIR domain"/>
    <property type="match status" value="1"/>
</dbReference>
<evidence type="ECO:0000313" key="19">
    <source>
        <dbReference type="EMBL" id="GAA95617.1"/>
    </source>
</evidence>
<dbReference type="Proteomes" id="UP000009131">
    <property type="component" value="Unassembled WGS sequence"/>
</dbReference>
<evidence type="ECO:0000256" key="8">
    <source>
        <dbReference type="ARBA" id="ARBA00022737"/>
    </source>
</evidence>
<feature type="region of interest" description="Disordered" evidence="14">
    <location>
        <begin position="1229"/>
        <end position="1290"/>
    </location>
</feature>